<protein>
    <recommendedName>
        <fullName evidence="3">Translation elongation factor-like protein</fullName>
    </recommendedName>
</protein>
<accession>A0A0G1HH83</accession>
<dbReference type="EMBL" id="LCGH01000016">
    <property type="protein sequence ID" value="KKT10224.1"/>
    <property type="molecule type" value="Genomic_DNA"/>
</dbReference>
<proteinExistence type="predicted"/>
<dbReference type="AlphaFoldDB" id="A0A0G1HH83"/>
<dbReference type="SUPFAM" id="SSF50447">
    <property type="entry name" value="Translation proteins"/>
    <property type="match status" value="1"/>
</dbReference>
<name>A0A0G1HH83_9BACT</name>
<dbReference type="InterPro" id="IPR009000">
    <property type="entry name" value="Transl_B-barrel_sf"/>
</dbReference>
<evidence type="ECO:0008006" key="3">
    <source>
        <dbReference type="Google" id="ProtNLM"/>
    </source>
</evidence>
<organism evidence="1 2">
    <name type="scientific">Candidatus Nomurabacteria bacterium GW2011_GWF2_43_24</name>
    <dbReference type="NCBI Taxonomy" id="1618778"/>
    <lineage>
        <taxon>Bacteria</taxon>
        <taxon>Candidatus Nomuraibacteriota</taxon>
    </lineage>
</organism>
<reference evidence="1 2" key="1">
    <citation type="journal article" date="2015" name="Nature">
        <title>rRNA introns, odd ribosomes, and small enigmatic genomes across a large radiation of phyla.</title>
        <authorList>
            <person name="Brown C.T."/>
            <person name="Hug L.A."/>
            <person name="Thomas B.C."/>
            <person name="Sharon I."/>
            <person name="Castelle C.J."/>
            <person name="Singh A."/>
            <person name="Wilkins M.J."/>
            <person name="Williams K.H."/>
            <person name="Banfield J.F."/>
        </authorList>
    </citation>
    <scope>NUCLEOTIDE SEQUENCE [LARGE SCALE GENOMIC DNA]</scope>
</reference>
<comment type="caution">
    <text evidence="1">The sequence shown here is derived from an EMBL/GenBank/DDBJ whole genome shotgun (WGS) entry which is preliminary data.</text>
</comment>
<evidence type="ECO:0000313" key="1">
    <source>
        <dbReference type="EMBL" id="KKT10224.1"/>
    </source>
</evidence>
<sequence length="84" mass="9217">MTKDNLIGKVVHWYDKIGVAVIELGKSLKVGDKVKIKHGDTEFEEIISSMQLDHESVKSGKKGQGIAVKLSQKAGEGSEIYMTE</sequence>
<dbReference type="Proteomes" id="UP000033907">
    <property type="component" value="Unassembled WGS sequence"/>
</dbReference>
<evidence type="ECO:0000313" key="2">
    <source>
        <dbReference type="Proteomes" id="UP000033907"/>
    </source>
</evidence>
<gene>
    <name evidence="1" type="ORF">UV91_C0016G0005</name>
</gene>